<dbReference type="InterPro" id="IPR036388">
    <property type="entry name" value="WH-like_DNA-bd_sf"/>
</dbReference>
<accession>A0ABX7IN61</accession>
<dbReference type="RefSeq" id="WP_205113342.1">
    <property type="nucleotide sequence ID" value="NZ_CP070273.1"/>
</dbReference>
<dbReference type="SUPFAM" id="SSF53850">
    <property type="entry name" value="Periplasmic binding protein-like II"/>
    <property type="match status" value="1"/>
</dbReference>
<dbReference type="PANTHER" id="PTHR30537">
    <property type="entry name" value="HTH-TYPE TRANSCRIPTIONAL REGULATOR"/>
    <property type="match status" value="1"/>
</dbReference>
<dbReference type="InterPro" id="IPR005119">
    <property type="entry name" value="LysR_subst-bd"/>
</dbReference>
<keyword evidence="7" id="KW-1185">Reference proteome</keyword>
<dbReference type="Pfam" id="PF00126">
    <property type="entry name" value="HTH_1"/>
    <property type="match status" value="1"/>
</dbReference>
<dbReference type="Proteomes" id="UP000644167">
    <property type="component" value="Chromosome"/>
</dbReference>
<dbReference type="InterPro" id="IPR036390">
    <property type="entry name" value="WH_DNA-bd_sf"/>
</dbReference>
<dbReference type="CDD" id="cd08472">
    <property type="entry name" value="PBP2_CrgA_like_3"/>
    <property type="match status" value="1"/>
</dbReference>
<dbReference type="Gene3D" id="1.10.10.10">
    <property type="entry name" value="Winged helix-like DNA-binding domain superfamily/Winged helix DNA-binding domain"/>
    <property type="match status" value="1"/>
</dbReference>
<evidence type="ECO:0000313" key="6">
    <source>
        <dbReference type="EMBL" id="QRV22709.1"/>
    </source>
</evidence>
<dbReference type="PRINTS" id="PR00039">
    <property type="entry name" value="HTHLYSR"/>
</dbReference>
<comment type="similarity">
    <text evidence="1">Belongs to the LysR transcriptional regulatory family.</text>
</comment>
<feature type="domain" description="HTH lysR-type" evidence="5">
    <location>
        <begin position="23"/>
        <end position="80"/>
    </location>
</feature>
<name>A0ABX7IN61_9GAMM</name>
<dbReference type="Pfam" id="PF03466">
    <property type="entry name" value="LysR_substrate"/>
    <property type="match status" value="1"/>
</dbReference>
<evidence type="ECO:0000256" key="1">
    <source>
        <dbReference type="ARBA" id="ARBA00009437"/>
    </source>
</evidence>
<evidence type="ECO:0000259" key="5">
    <source>
        <dbReference type="PROSITE" id="PS50931"/>
    </source>
</evidence>
<dbReference type="SUPFAM" id="SSF46785">
    <property type="entry name" value="Winged helix' DNA-binding domain"/>
    <property type="match status" value="1"/>
</dbReference>
<sequence>MIDIHDKSDNIVRIKRTKVEEMDKFEAMQRFVLVAQFGSFTKAADALGLPKSSISSAIQGLESELGTRLFHRSTRSITLTQDGETYLPQCQTLLAELDALGSQFQRNPDDVRGVLRVDMPSRFATTVVIPHLADFLEKYPNIRLKISSADYRVDMIKEGIDCVIRVGDLEDSSLIARPLTLYRSVNCVSPSYVKKYGIPQSLAELANHKLIGYSHMLGNFDAQFEYMEGDTVKQQPMPSSLAVNGTDAYLDACLAGLGIAQLPAIGAENLIKKGLLISVLPQFEAEPMPVSLLYSSRRQTTKRLTVFMDWLQSVIETKHFLKN</sequence>
<dbReference type="PANTHER" id="PTHR30537:SF72">
    <property type="entry name" value="LYSR FAMILY TRANSCRIPTIONAL REGULATOR"/>
    <property type="match status" value="1"/>
</dbReference>
<keyword evidence="3" id="KW-0238">DNA-binding</keyword>
<protein>
    <submittedName>
        <fullName evidence="6">LysR family transcriptional regulator</fullName>
    </submittedName>
</protein>
<dbReference type="PROSITE" id="PS50931">
    <property type="entry name" value="HTH_LYSR"/>
    <property type="match status" value="1"/>
</dbReference>
<reference evidence="6 7" key="1">
    <citation type="submission" date="2021-02" db="EMBL/GenBank/DDBJ databases">
        <title>The genome of Marinomonas foliarum JZW.</title>
        <authorList>
            <person name="Sun M."/>
        </authorList>
    </citation>
    <scope>NUCLEOTIDE SEQUENCE [LARGE SCALE GENOMIC DNA]</scope>
    <source>
        <strain evidence="6 7">JZW</strain>
    </source>
</reference>
<proteinExistence type="inferred from homology"/>
<evidence type="ECO:0000256" key="2">
    <source>
        <dbReference type="ARBA" id="ARBA00023015"/>
    </source>
</evidence>
<dbReference type="EMBL" id="CP070273">
    <property type="protein sequence ID" value="QRV22709.1"/>
    <property type="molecule type" value="Genomic_DNA"/>
</dbReference>
<dbReference type="Gene3D" id="3.40.190.290">
    <property type="match status" value="1"/>
</dbReference>
<evidence type="ECO:0000313" key="7">
    <source>
        <dbReference type="Proteomes" id="UP000644167"/>
    </source>
</evidence>
<dbReference type="InterPro" id="IPR058163">
    <property type="entry name" value="LysR-type_TF_proteobact-type"/>
</dbReference>
<keyword evidence="2" id="KW-0805">Transcription regulation</keyword>
<gene>
    <name evidence="6" type="ORF">JSY38_11535</name>
</gene>
<evidence type="ECO:0000256" key="3">
    <source>
        <dbReference type="ARBA" id="ARBA00023125"/>
    </source>
</evidence>
<organism evidence="6 7">
    <name type="scientific">Marinomonas foliarum</name>
    <dbReference type="NCBI Taxonomy" id="491950"/>
    <lineage>
        <taxon>Bacteria</taxon>
        <taxon>Pseudomonadati</taxon>
        <taxon>Pseudomonadota</taxon>
        <taxon>Gammaproteobacteria</taxon>
        <taxon>Oceanospirillales</taxon>
        <taxon>Oceanospirillaceae</taxon>
        <taxon>Marinomonas</taxon>
    </lineage>
</organism>
<evidence type="ECO:0000256" key="4">
    <source>
        <dbReference type="ARBA" id="ARBA00023163"/>
    </source>
</evidence>
<keyword evidence="4" id="KW-0804">Transcription</keyword>
<dbReference type="InterPro" id="IPR000847">
    <property type="entry name" value="LysR_HTH_N"/>
</dbReference>